<gene>
    <name evidence="1" type="ORF">DF182_23265</name>
</gene>
<dbReference type="EMBL" id="QFFJ01000002">
    <property type="protein sequence ID" value="RBL89438.1"/>
    <property type="molecule type" value="Genomic_DNA"/>
</dbReference>
<dbReference type="PROSITE" id="PS51257">
    <property type="entry name" value="PROKAR_LIPOPROTEIN"/>
    <property type="match status" value="1"/>
</dbReference>
<keyword evidence="2" id="KW-1185">Reference proteome</keyword>
<dbReference type="RefSeq" id="WP_113618183.1">
    <property type="nucleotide sequence ID" value="NZ_QFFJ01000002.1"/>
</dbReference>
<protein>
    <submittedName>
        <fullName evidence="1">DUF4397 domain-containing protein</fullName>
    </submittedName>
</protein>
<dbReference type="Proteomes" id="UP000253410">
    <property type="component" value="Unassembled WGS sequence"/>
</dbReference>
<sequence>MYYKRFAAGLMLLTIGMLSCKKEKVDYSYDNRPDKAAGGNSTVRLVNFTENNQLSINGERLTSYLIINPPAGQEALYPGTYWFPTNGKLGSSFTVPRQFLTTGSAEVSTDYMAYSAGRDSLGFKVTEEYNKPKDYFIMRGAPYAAAKVERVREVPREATAPAKAGYFKIRIVNLADQLNSAWNAHDVAKPLTLAYADGTPVSTATSNINPQTWSQYVELPYGTYQFRVLTPDGMEVRGTGGNTLENTFMSEPATSNLMKPVQGGIPNAVSTGLTYAPLKTYQPGGVYTIVVGIDRLTMLNVYGIPGETSIYFQNVFRVLADVSEPLNTDYYRLQGVQANADEGQVSFRVNGAKLGDADYTTATDYSIYVAGQATVEAVNASGAVLATATQPFLAGQNYTAWLYKTPEGKSAISMVANNLTGSWYDPLSSGTTNTGQDGSLSRMTHTYPFNYRFLNLCPDLPYASFTYDNGQSAGAATTTRNLRPGVPVTDQPYARQGQDAEAYQFMVYKSSPSVYPGSWISAIPVLKSTAFVARPDRYTHVKPIHEPGVYTVALVGRLNGSQPQGKSAKMIIIKHTK</sequence>
<dbReference type="AlphaFoldDB" id="A0A365XTJ5"/>
<dbReference type="OrthoDB" id="615056at2"/>
<organism evidence="1 2">
    <name type="scientific">Chitinophaga flava</name>
    <dbReference type="NCBI Taxonomy" id="2259036"/>
    <lineage>
        <taxon>Bacteria</taxon>
        <taxon>Pseudomonadati</taxon>
        <taxon>Bacteroidota</taxon>
        <taxon>Chitinophagia</taxon>
        <taxon>Chitinophagales</taxon>
        <taxon>Chitinophagaceae</taxon>
        <taxon>Chitinophaga</taxon>
    </lineage>
</organism>
<reference evidence="1 2" key="1">
    <citation type="submission" date="2018-05" db="EMBL/GenBank/DDBJ databases">
        <title>Chitinophaga sp. K3CV102501T nov., isolated from isolated from a monsoon evergreen broad-leaved forest soil.</title>
        <authorList>
            <person name="Lv Y."/>
        </authorList>
    </citation>
    <scope>NUCLEOTIDE SEQUENCE [LARGE SCALE GENOMIC DNA]</scope>
    <source>
        <strain evidence="1 2">GDMCC 1.1325</strain>
    </source>
</reference>
<proteinExistence type="predicted"/>
<accession>A0A365XTJ5</accession>
<evidence type="ECO:0000313" key="1">
    <source>
        <dbReference type="EMBL" id="RBL89438.1"/>
    </source>
</evidence>
<evidence type="ECO:0000313" key="2">
    <source>
        <dbReference type="Proteomes" id="UP000253410"/>
    </source>
</evidence>
<comment type="caution">
    <text evidence="1">The sequence shown here is derived from an EMBL/GenBank/DDBJ whole genome shotgun (WGS) entry which is preliminary data.</text>
</comment>
<name>A0A365XTJ5_9BACT</name>